<dbReference type="Proteomes" id="UP000239089">
    <property type="component" value="Unassembled WGS sequence"/>
</dbReference>
<feature type="domain" description="Glycosyltransferase 2-like" evidence="1">
    <location>
        <begin position="14"/>
        <end position="183"/>
    </location>
</feature>
<dbReference type="PANTHER" id="PTHR43179">
    <property type="entry name" value="RHAMNOSYLTRANSFERASE WBBL"/>
    <property type="match status" value="1"/>
</dbReference>
<proteinExistence type="predicted"/>
<comment type="caution">
    <text evidence="2">The sequence shown here is derived from an EMBL/GenBank/DDBJ whole genome shotgun (WGS) entry which is preliminary data.</text>
</comment>
<reference evidence="2 3" key="1">
    <citation type="journal article" date="2018" name="Arch. Microbiol.">
        <title>New insights into the metabolic potential of the phototrophic purple bacterium Rhodopila globiformis DSM 161(T) from its draft genome sequence and evidence for a vanadium-dependent nitrogenase.</title>
        <authorList>
            <person name="Imhoff J.F."/>
            <person name="Rahn T."/>
            <person name="Kunzel S."/>
            <person name="Neulinger S.C."/>
        </authorList>
    </citation>
    <scope>NUCLEOTIDE SEQUENCE [LARGE SCALE GENOMIC DNA]</scope>
    <source>
        <strain evidence="2 3">DSM 16996</strain>
    </source>
</reference>
<accession>A0A2S6N9K8</accession>
<dbReference type="Pfam" id="PF00535">
    <property type="entry name" value="Glycos_transf_2"/>
    <property type="match status" value="1"/>
</dbReference>
<dbReference type="EMBL" id="NHSJ01000060">
    <property type="protein sequence ID" value="PPQ31289.1"/>
    <property type="molecule type" value="Genomic_DNA"/>
</dbReference>
<dbReference type="Gene3D" id="3.90.550.10">
    <property type="entry name" value="Spore Coat Polysaccharide Biosynthesis Protein SpsA, Chain A"/>
    <property type="match status" value="1"/>
</dbReference>
<protein>
    <recommendedName>
        <fullName evidence="1">Glycosyltransferase 2-like domain-containing protein</fullName>
    </recommendedName>
</protein>
<sequence length="315" mass="35061">MSASASADISPDLSVFIVAYNSWHHVDTCLYSLQKYCTRDDIEIILVDNGQDGSGERAAANYPKVKVLPPIGNVGFGAGNNYAFRHSKGEYILLLNPDTEICDNSILVLLNFLKQVSGDVIVGGRTTFNDRLDNGNQLRLPSIAVLFKEMLGASKTHLKIAKRPGQTEPYRVEVVSGAFLMTRRTTWKKLGGFDEGFFLYFEEVDLCKRLAAVGGAAWVKPDCMVRHDVGSGEKVGETRIMLQLAGEMHYIRKHFPRGRAAVAFVFVYLTVLRRFLKYALLSAVDRGCHAGRRAFAKALTNPSAWRFGYALKERD</sequence>
<dbReference type="OrthoDB" id="9771846at2"/>
<keyword evidence="3" id="KW-1185">Reference proteome</keyword>
<evidence type="ECO:0000313" key="3">
    <source>
        <dbReference type="Proteomes" id="UP000239089"/>
    </source>
</evidence>
<gene>
    <name evidence="2" type="ORF">CCR94_09565</name>
</gene>
<dbReference type="SUPFAM" id="SSF53448">
    <property type="entry name" value="Nucleotide-diphospho-sugar transferases"/>
    <property type="match status" value="1"/>
</dbReference>
<name>A0A2S6N9K8_9HYPH</name>
<dbReference type="InterPro" id="IPR001173">
    <property type="entry name" value="Glyco_trans_2-like"/>
</dbReference>
<dbReference type="CDD" id="cd04186">
    <property type="entry name" value="GT_2_like_c"/>
    <property type="match status" value="1"/>
</dbReference>
<dbReference type="RefSeq" id="WP_104507655.1">
    <property type="nucleotide sequence ID" value="NZ_JACIGC010000027.1"/>
</dbReference>
<evidence type="ECO:0000313" key="2">
    <source>
        <dbReference type="EMBL" id="PPQ31289.1"/>
    </source>
</evidence>
<dbReference type="AlphaFoldDB" id="A0A2S6N9K8"/>
<dbReference type="PANTHER" id="PTHR43179:SF7">
    <property type="entry name" value="RHAMNOSYLTRANSFERASE WBBL"/>
    <property type="match status" value="1"/>
</dbReference>
<organism evidence="2 3">
    <name type="scientific">Rhodoblastus sphagnicola</name>
    <dbReference type="NCBI Taxonomy" id="333368"/>
    <lineage>
        <taxon>Bacteria</taxon>
        <taxon>Pseudomonadati</taxon>
        <taxon>Pseudomonadota</taxon>
        <taxon>Alphaproteobacteria</taxon>
        <taxon>Hyphomicrobiales</taxon>
        <taxon>Rhodoblastaceae</taxon>
        <taxon>Rhodoblastus</taxon>
    </lineage>
</organism>
<dbReference type="InterPro" id="IPR029044">
    <property type="entry name" value="Nucleotide-diphossugar_trans"/>
</dbReference>
<evidence type="ECO:0000259" key="1">
    <source>
        <dbReference type="Pfam" id="PF00535"/>
    </source>
</evidence>